<evidence type="ECO:0000313" key="7">
    <source>
        <dbReference type="Proteomes" id="UP001303373"/>
    </source>
</evidence>
<evidence type="ECO:0000256" key="4">
    <source>
        <dbReference type="ARBA" id="ARBA00023136"/>
    </source>
</evidence>
<dbReference type="PANTHER" id="PTHR31465:SF8">
    <property type="entry name" value="DOMAIN PROTEIN, PUTATIVE (AFU_ORTHOLOGUE AFUA_6G14140)-RELATED"/>
    <property type="match status" value="1"/>
</dbReference>
<organism evidence="6 7">
    <name type="scientific">Acrodontium crateriforme</name>
    <dbReference type="NCBI Taxonomy" id="150365"/>
    <lineage>
        <taxon>Eukaryota</taxon>
        <taxon>Fungi</taxon>
        <taxon>Dikarya</taxon>
        <taxon>Ascomycota</taxon>
        <taxon>Pezizomycotina</taxon>
        <taxon>Dothideomycetes</taxon>
        <taxon>Dothideomycetidae</taxon>
        <taxon>Mycosphaerellales</taxon>
        <taxon>Teratosphaeriaceae</taxon>
        <taxon>Acrodontium</taxon>
    </lineage>
</organism>
<comment type="subcellular location">
    <subcellularLocation>
        <location evidence="1">Membrane</location>
        <topology evidence="1">Multi-pass membrane protein</topology>
    </subcellularLocation>
</comment>
<dbReference type="GO" id="GO:0000324">
    <property type="term" value="C:fungal-type vacuole"/>
    <property type="evidence" value="ECO:0007669"/>
    <property type="project" value="TreeGrafter"/>
</dbReference>
<dbReference type="AlphaFoldDB" id="A0AAQ3M1M7"/>
<accession>A0AAQ3M1M7</accession>
<evidence type="ECO:0000256" key="1">
    <source>
        <dbReference type="ARBA" id="ARBA00004141"/>
    </source>
</evidence>
<evidence type="ECO:0000256" key="2">
    <source>
        <dbReference type="ARBA" id="ARBA00022692"/>
    </source>
</evidence>
<keyword evidence="4 5" id="KW-0472">Membrane</keyword>
<protein>
    <recommendedName>
        <fullName evidence="8">RTA1-domain-containing protein</fullName>
    </recommendedName>
</protein>
<dbReference type="PANTHER" id="PTHR31465">
    <property type="entry name" value="PROTEIN RTA1-RELATED"/>
    <property type="match status" value="1"/>
</dbReference>
<dbReference type="Proteomes" id="UP001303373">
    <property type="component" value="Chromosome 3"/>
</dbReference>
<sequence>MDNMVHIFSREDENRGCTKETCDPSKSVYGYEPNLGATIFFFILFTVSGAVYLWQGIKTKTQFFTGAMILGAISEVLGYVAKFILHNDPFSDLGFKMSVVLLTFAPAFYSAGIYYTLKHIWSVSELFPLLDLDSHCYSITFGSDFSRLRPAWYTYIFISCDIFSILLQAAGGALASAANDMTLLDIGDNVMIAGLALQVVTLVVFGLFAADYAIAAYRNRTRLNPSTEKLRNSPRFKFFLVALWVAFLCILLRSAYLVAELAGGWVHNEILRNQILFICLDSLPIGLAAVVMNVWHPGYCFPRSEQEAVIAEEKMMRNSSGSDEEARIQ</sequence>
<dbReference type="Pfam" id="PF04479">
    <property type="entry name" value="RTA1"/>
    <property type="match status" value="1"/>
</dbReference>
<feature type="transmembrane region" description="Helical" evidence="5">
    <location>
        <begin position="236"/>
        <end position="255"/>
    </location>
</feature>
<feature type="transmembrane region" description="Helical" evidence="5">
    <location>
        <begin position="97"/>
        <end position="117"/>
    </location>
</feature>
<evidence type="ECO:0008006" key="8">
    <source>
        <dbReference type="Google" id="ProtNLM"/>
    </source>
</evidence>
<name>A0AAQ3M1M7_9PEZI</name>
<keyword evidence="2 5" id="KW-0812">Transmembrane</keyword>
<gene>
    <name evidence="6" type="ORF">R9X50_00264800</name>
</gene>
<dbReference type="InterPro" id="IPR007568">
    <property type="entry name" value="RTA1"/>
</dbReference>
<dbReference type="GO" id="GO:0005886">
    <property type="term" value="C:plasma membrane"/>
    <property type="evidence" value="ECO:0007669"/>
    <property type="project" value="TreeGrafter"/>
</dbReference>
<keyword evidence="3 5" id="KW-1133">Transmembrane helix</keyword>
<feature type="transmembrane region" description="Helical" evidence="5">
    <location>
        <begin position="35"/>
        <end position="54"/>
    </location>
</feature>
<feature type="transmembrane region" description="Helical" evidence="5">
    <location>
        <begin position="275"/>
        <end position="295"/>
    </location>
</feature>
<reference evidence="6 7" key="1">
    <citation type="submission" date="2023-11" db="EMBL/GenBank/DDBJ databases">
        <title>An acidophilic fungus is an integral part of prey digestion in a carnivorous sundew plant.</title>
        <authorList>
            <person name="Tsai I.J."/>
        </authorList>
    </citation>
    <scope>NUCLEOTIDE SEQUENCE [LARGE SCALE GENOMIC DNA]</scope>
    <source>
        <strain evidence="6">169a</strain>
    </source>
</reference>
<evidence type="ECO:0000256" key="3">
    <source>
        <dbReference type="ARBA" id="ARBA00022989"/>
    </source>
</evidence>
<feature type="transmembrane region" description="Helical" evidence="5">
    <location>
        <begin position="190"/>
        <end position="215"/>
    </location>
</feature>
<feature type="transmembrane region" description="Helical" evidence="5">
    <location>
        <begin position="66"/>
        <end position="85"/>
    </location>
</feature>
<keyword evidence="7" id="KW-1185">Reference proteome</keyword>
<dbReference type="EMBL" id="CP138582">
    <property type="protein sequence ID" value="WPG99828.1"/>
    <property type="molecule type" value="Genomic_DNA"/>
</dbReference>
<evidence type="ECO:0000313" key="6">
    <source>
        <dbReference type="EMBL" id="WPG99828.1"/>
    </source>
</evidence>
<proteinExistence type="predicted"/>
<evidence type="ECO:0000256" key="5">
    <source>
        <dbReference type="SAM" id="Phobius"/>
    </source>
</evidence>
<feature type="transmembrane region" description="Helical" evidence="5">
    <location>
        <begin position="152"/>
        <end position="178"/>
    </location>
</feature>